<dbReference type="NCBIfam" id="TIGR03915">
    <property type="entry name" value="SAM_7_link_chp"/>
    <property type="match status" value="1"/>
</dbReference>
<dbReference type="InterPro" id="IPR025404">
    <property type="entry name" value="DUF4130"/>
</dbReference>
<name>A0A0T6DUP0_9GAMM</name>
<reference evidence="2 3" key="1">
    <citation type="submission" date="2015-11" db="EMBL/GenBank/DDBJ databases">
        <title>Permanent draft genome of Psychrobacter piscatorii LQ58.</title>
        <authorList>
            <person name="Zhou M."/>
            <person name="Dong B."/>
            <person name="Liu Q."/>
        </authorList>
    </citation>
    <scope>NUCLEOTIDE SEQUENCE [LARGE SCALE GENOMIC DNA]</scope>
    <source>
        <strain evidence="2 3">LQ58</strain>
    </source>
</reference>
<dbReference type="Proteomes" id="UP000051202">
    <property type="component" value="Unassembled WGS sequence"/>
</dbReference>
<dbReference type="AlphaFoldDB" id="A0A0T6DUP0"/>
<evidence type="ECO:0000259" key="1">
    <source>
        <dbReference type="Pfam" id="PF13566"/>
    </source>
</evidence>
<accession>A0A0T6DUP0</accession>
<sequence length="290" mass="33919">MSALVQNDNYTIGQLAPSIVLYEPSFEGWLSAVFYVYANRLQDNASLKLTAQDCYIPSLIAQATGVATNEDHAERVLVKLNSLLGRSGMRNILWGFLSEKDDIGTTLFRVVKYAIDYPSRHIMQDLGHLDVLELVQTVKSVGREKHRMEAFVRFEHTNDDIYFARVEPDFNVLPLIGEHFRQRYQDQHWAIYDLTRGYGIYYDKSNSTPTRPAPLQTITDLDDAVLRNPASIHSPDEQRYQKFWQGYFTNVNIKERKNPKLHRQYLPQRYWKYFSEKQVLPNAEHLQKRR</sequence>
<evidence type="ECO:0000313" key="3">
    <source>
        <dbReference type="Proteomes" id="UP000051202"/>
    </source>
</evidence>
<proteinExistence type="predicted"/>
<dbReference type="InterPro" id="IPR023875">
    <property type="entry name" value="DNA_repair_put"/>
</dbReference>
<dbReference type="Pfam" id="PF13566">
    <property type="entry name" value="DUF4130"/>
    <property type="match status" value="1"/>
</dbReference>
<feature type="domain" description="DUF4130" evidence="1">
    <location>
        <begin position="104"/>
        <end position="276"/>
    </location>
</feature>
<keyword evidence="3" id="KW-1185">Reference proteome</keyword>
<dbReference type="EMBL" id="LNDJ01000014">
    <property type="protein sequence ID" value="KRU23498.1"/>
    <property type="molecule type" value="Genomic_DNA"/>
</dbReference>
<gene>
    <name evidence="2" type="ORF">AS194_13145</name>
</gene>
<protein>
    <recommendedName>
        <fullName evidence="1">DUF4130 domain-containing protein</fullName>
    </recommendedName>
</protein>
<evidence type="ECO:0000313" key="2">
    <source>
        <dbReference type="EMBL" id="KRU23498.1"/>
    </source>
</evidence>
<comment type="caution">
    <text evidence="2">The sequence shown here is derived from an EMBL/GenBank/DDBJ whole genome shotgun (WGS) entry which is preliminary data.</text>
</comment>
<dbReference type="STRING" id="554343.AS194_13145"/>
<organism evidence="2 3">
    <name type="scientific">Psychrobacter piscatorii</name>
    <dbReference type="NCBI Taxonomy" id="554343"/>
    <lineage>
        <taxon>Bacteria</taxon>
        <taxon>Pseudomonadati</taxon>
        <taxon>Pseudomonadota</taxon>
        <taxon>Gammaproteobacteria</taxon>
        <taxon>Moraxellales</taxon>
        <taxon>Moraxellaceae</taxon>
        <taxon>Psychrobacter</taxon>
    </lineage>
</organism>
<dbReference type="RefSeq" id="WP_058023720.1">
    <property type="nucleotide sequence ID" value="NZ_LNDJ01000014.1"/>
</dbReference>